<dbReference type="Proteomes" id="UP000307943">
    <property type="component" value="Unassembled WGS sequence"/>
</dbReference>
<dbReference type="OrthoDB" id="214086at2"/>
<dbReference type="PANTHER" id="PTHR43537:SF54">
    <property type="entry name" value="TRANSCRIPTIONAL REGULATOR, GNTR FAMILY"/>
    <property type="match status" value="1"/>
</dbReference>
<dbReference type="PROSITE" id="PS50949">
    <property type="entry name" value="HTH_GNTR"/>
    <property type="match status" value="1"/>
</dbReference>
<dbReference type="AlphaFoldDB" id="A0A5C4T276"/>
<comment type="caution">
    <text evidence="5">The sequence shown here is derived from an EMBL/GenBank/DDBJ whole genome shotgun (WGS) entry which is preliminary data.</text>
</comment>
<dbReference type="GO" id="GO:0003677">
    <property type="term" value="F:DNA binding"/>
    <property type="evidence" value="ECO:0007669"/>
    <property type="project" value="UniProtKB-KW"/>
</dbReference>
<dbReference type="CDD" id="cd07377">
    <property type="entry name" value="WHTH_GntR"/>
    <property type="match status" value="1"/>
</dbReference>
<dbReference type="Pfam" id="PF00392">
    <property type="entry name" value="GntR"/>
    <property type="match status" value="1"/>
</dbReference>
<dbReference type="InterPro" id="IPR008920">
    <property type="entry name" value="TF_FadR/GntR_C"/>
</dbReference>
<sequence length="244" mass="27999">MKEPSIAATTTDDLTRRRSDLEIPEKMNLSHIVSERVKGYILDNDLKAGDKLPSEKQLIDSLGVSRTVVREALKSLETVGIIKIKTGDGIYVDSLSLKPVLDQVSFRWKQDDRRMRELLATRRVLELGALEMAIERYDLEAIEQMESCNRAMGAMIAKGETPIEEDLKFHRALFRATGNETFYELSEVLTDFFSTIRKKHLGKAEDSKKSLIEHSNMIRAIREKDVESAKREMEIHLNVLKRYM</sequence>
<gene>
    <name evidence="5" type="ORF">FE784_27925</name>
</gene>
<dbReference type="PRINTS" id="PR00035">
    <property type="entry name" value="HTHGNTR"/>
</dbReference>
<dbReference type="Gene3D" id="1.10.10.10">
    <property type="entry name" value="Winged helix-like DNA-binding domain superfamily/Winged helix DNA-binding domain"/>
    <property type="match status" value="1"/>
</dbReference>
<dbReference type="SMART" id="SM00895">
    <property type="entry name" value="FCD"/>
    <property type="match status" value="1"/>
</dbReference>
<dbReference type="SUPFAM" id="SSF48008">
    <property type="entry name" value="GntR ligand-binding domain-like"/>
    <property type="match status" value="1"/>
</dbReference>
<keyword evidence="1" id="KW-0805">Transcription regulation</keyword>
<evidence type="ECO:0000313" key="6">
    <source>
        <dbReference type="Proteomes" id="UP000307943"/>
    </source>
</evidence>
<dbReference type="GO" id="GO:0003700">
    <property type="term" value="F:DNA-binding transcription factor activity"/>
    <property type="evidence" value="ECO:0007669"/>
    <property type="project" value="InterPro"/>
</dbReference>
<proteinExistence type="predicted"/>
<reference evidence="5 6" key="1">
    <citation type="submission" date="2019-05" db="EMBL/GenBank/DDBJ databases">
        <title>We sequenced the genome of Paenibacillus hemerocallicola KCTC 33185 for further insight into its adaptation and study the phylogeny of Paenibacillus.</title>
        <authorList>
            <person name="Narsing Rao M.P."/>
        </authorList>
    </citation>
    <scope>NUCLEOTIDE SEQUENCE [LARGE SCALE GENOMIC DNA]</scope>
    <source>
        <strain evidence="5 6">KCTC 33185</strain>
    </source>
</reference>
<protein>
    <submittedName>
        <fullName evidence="5">FadR family transcriptional regulator</fullName>
    </submittedName>
</protein>
<dbReference type="EMBL" id="VDCQ01000050">
    <property type="protein sequence ID" value="TNJ62986.1"/>
    <property type="molecule type" value="Genomic_DNA"/>
</dbReference>
<dbReference type="InterPro" id="IPR011711">
    <property type="entry name" value="GntR_C"/>
</dbReference>
<accession>A0A5C4T276</accession>
<dbReference type="SUPFAM" id="SSF46785">
    <property type="entry name" value="Winged helix' DNA-binding domain"/>
    <property type="match status" value="1"/>
</dbReference>
<dbReference type="Gene3D" id="1.20.120.530">
    <property type="entry name" value="GntR ligand-binding domain-like"/>
    <property type="match status" value="1"/>
</dbReference>
<evidence type="ECO:0000256" key="1">
    <source>
        <dbReference type="ARBA" id="ARBA00023015"/>
    </source>
</evidence>
<keyword evidence="3" id="KW-0804">Transcription</keyword>
<dbReference type="SMART" id="SM00345">
    <property type="entry name" value="HTH_GNTR"/>
    <property type="match status" value="1"/>
</dbReference>
<dbReference type="PANTHER" id="PTHR43537">
    <property type="entry name" value="TRANSCRIPTIONAL REGULATOR, GNTR FAMILY"/>
    <property type="match status" value="1"/>
</dbReference>
<evidence type="ECO:0000259" key="4">
    <source>
        <dbReference type="PROSITE" id="PS50949"/>
    </source>
</evidence>
<evidence type="ECO:0000256" key="3">
    <source>
        <dbReference type="ARBA" id="ARBA00023163"/>
    </source>
</evidence>
<name>A0A5C4T276_9BACL</name>
<dbReference type="Pfam" id="PF07729">
    <property type="entry name" value="FCD"/>
    <property type="match status" value="1"/>
</dbReference>
<keyword evidence="6" id="KW-1185">Reference proteome</keyword>
<dbReference type="InterPro" id="IPR036390">
    <property type="entry name" value="WH_DNA-bd_sf"/>
</dbReference>
<feature type="domain" description="HTH gntR-type" evidence="4">
    <location>
        <begin position="27"/>
        <end position="95"/>
    </location>
</feature>
<evidence type="ECO:0000313" key="5">
    <source>
        <dbReference type="EMBL" id="TNJ62986.1"/>
    </source>
</evidence>
<evidence type="ECO:0000256" key="2">
    <source>
        <dbReference type="ARBA" id="ARBA00023125"/>
    </source>
</evidence>
<organism evidence="5 6">
    <name type="scientific">Paenibacillus hemerocallicola</name>
    <dbReference type="NCBI Taxonomy" id="1172614"/>
    <lineage>
        <taxon>Bacteria</taxon>
        <taxon>Bacillati</taxon>
        <taxon>Bacillota</taxon>
        <taxon>Bacilli</taxon>
        <taxon>Bacillales</taxon>
        <taxon>Paenibacillaceae</taxon>
        <taxon>Paenibacillus</taxon>
    </lineage>
</organism>
<dbReference type="InterPro" id="IPR036388">
    <property type="entry name" value="WH-like_DNA-bd_sf"/>
</dbReference>
<dbReference type="InterPro" id="IPR000524">
    <property type="entry name" value="Tscrpt_reg_HTH_GntR"/>
</dbReference>
<keyword evidence="2" id="KW-0238">DNA-binding</keyword>